<dbReference type="EMBL" id="CP115611">
    <property type="protein sequence ID" value="WBW70561.1"/>
    <property type="molecule type" value="Genomic_DNA"/>
</dbReference>
<dbReference type="GeneID" id="80874178"/>
<gene>
    <name evidence="10" type="primary">spc1</name>
    <name evidence="10" type="ORF">SOMG_00695</name>
</gene>
<comment type="subcellular location">
    <subcellularLocation>
        <location evidence="1">Endoplasmic reticulum membrane</location>
        <topology evidence="1">Multi-pass membrane protein</topology>
    </subcellularLocation>
</comment>
<evidence type="ECO:0000256" key="7">
    <source>
        <dbReference type="ARBA" id="ARBA00023136"/>
    </source>
</evidence>
<protein>
    <recommendedName>
        <fullName evidence="3">Signal peptidase complex subunit 1</fullName>
    </recommendedName>
</protein>
<keyword evidence="11" id="KW-1185">Reference proteome</keyword>
<dbReference type="PANTHER" id="PTHR13202:SF0">
    <property type="entry name" value="SIGNAL PEPTIDASE COMPLEX SUBUNIT 1"/>
    <property type="match status" value="1"/>
</dbReference>
<dbReference type="RefSeq" id="XP_056034804.1">
    <property type="nucleotide sequence ID" value="XM_056179489.1"/>
</dbReference>
<evidence type="ECO:0000256" key="6">
    <source>
        <dbReference type="ARBA" id="ARBA00022989"/>
    </source>
</evidence>
<keyword evidence="5" id="KW-0256">Endoplasmic reticulum</keyword>
<evidence type="ECO:0000256" key="5">
    <source>
        <dbReference type="ARBA" id="ARBA00022824"/>
    </source>
</evidence>
<evidence type="ECO:0000313" key="10">
    <source>
        <dbReference type="EMBL" id="WBW70561.1"/>
    </source>
</evidence>
<dbReference type="GO" id="GO:0045047">
    <property type="term" value="P:protein targeting to ER"/>
    <property type="evidence" value="ECO:0007669"/>
    <property type="project" value="TreeGrafter"/>
</dbReference>
<reference evidence="10 11" key="1">
    <citation type="journal article" date="2023" name="G3 (Bethesda)">
        <title>A high-quality reference genome for the fission yeast Schizosaccharomyces osmophilus.</title>
        <authorList>
            <person name="Jia G.S."/>
            <person name="Zhang W.C."/>
            <person name="Liang Y."/>
            <person name="Liu X.H."/>
            <person name="Rhind N."/>
            <person name="Pidoux A."/>
            <person name="Brysch-Herzberg M."/>
            <person name="Du L.L."/>
        </authorList>
    </citation>
    <scope>NUCLEOTIDE SEQUENCE [LARGE SCALE GENOMIC DNA]</scope>
    <source>
        <strain evidence="10 11">CBS 15793</strain>
    </source>
</reference>
<organism evidence="10 11">
    <name type="scientific">Schizosaccharomyces osmophilus</name>
    <dbReference type="NCBI Taxonomy" id="2545709"/>
    <lineage>
        <taxon>Eukaryota</taxon>
        <taxon>Fungi</taxon>
        <taxon>Dikarya</taxon>
        <taxon>Ascomycota</taxon>
        <taxon>Taphrinomycotina</taxon>
        <taxon>Schizosaccharomycetes</taxon>
        <taxon>Schizosaccharomycetales</taxon>
        <taxon>Schizosaccharomycetaceae</taxon>
        <taxon>Schizosaccharomyces</taxon>
    </lineage>
</organism>
<accession>A0AAF0ARN4</accession>
<dbReference type="PANTHER" id="PTHR13202">
    <property type="entry name" value="MICROSOMAL SIGNAL PEPTIDASE 12 KDA SUBUNIT"/>
    <property type="match status" value="1"/>
</dbReference>
<comment type="function">
    <text evidence="8">Component of the signal peptidase complex (SPC) which catalyzes the cleavage of N-terminal signal sequences from nascent proteins as they are translocated into the lumen of the endoplasmic reticulum. Dispensable for SPC enzymatic activity.</text>
</comment>
<keyword evidence="6 9" id="KW-1133">Transmembrane helix</keyword>
<proteinExistence type="inferred from homology"/>
<evidence type="ECO:0000256" key="1">
    <source>
        <dbReference type="ARBA" id="ARBA00004477"/>
    </source>
</evidence>
<evidence type="ECO:0000256" key="8">
    <source>
        <dbReference type="ARBA" id="ARBA00045204"/>
    </source>
</evidence>
<dbReference type="KEGG" id="som:SOMG_00695"/>
<dbReference type="GO" id="GO:0005787">
    <property type="term" value="C:signal peptidase complex"/>
    <property type="evidence" value="ECO:0007669"/>
    <property type="project" value="InterPro"/>
</dbReference>
<keyword evidence="7 9" id="KW-0472">Membrane</keyword>
<evidence type="ECO:0000313" key="11">
    <source>
        <dbReference type="Proteomes" id="UP001212411"/>
    </source>
</evidence>
<evidence type="ECO:0000256" key="3">
    <source>
        <dbReference type="ARBA" id="ARBA00017059"/>
    </source>
</evidence>
<dbReference type="InterPro" id="IPR009542">
    <property type="entry name" value="Spc1/SPCS1"/>
</dbReference>
<feature type="transmembrane region" description="Helical" evidence="9">
    <location>
        <begin position="20"/>
        <end position="39"/>
    </location>
</feature>
<dbReference type="Proteomes" id="UP001212411">
    <property type="component" value="Chromosome 1"/>
</dbReference>
<name>A0AAF0ARN4_9SCHI</name>
<comment type="similarity">
    <text evidence="2">Belongs to the SPCS1 family.</text>
</comment>
<dbReference type="Pfam" id="PF06645">
    <property type="entry name" value="SPC12"/>
    <property type="match status" value="1"/>
</dbReference>
<feature type="transmembrane region" description="Helical" evidence="9">
    <location>
        <begin position="45"/>
        <end position="66"/>
    </location>
</feature>
<sequence>MNYLEGKIDFHGQIRCSKYMNYGILTSGVAAYIAGWLAHDSFLSIKVFLILSIIAGIICIPAWPMYNRKPLQFQKTKN</sequence>
<evidence type="ECO:0000256" key="2">
    <source>
        <dbReference type="ARBA" id="ARBA00005245"/>
    </source>
</evidence>
<dbReference type="GO" id="GO:0006465">
    <property type="term" value="P:signal peptide processing"/>
    <property type="evidence" value="ECO:0007669"/>
    <property type="project" value="InterPro"/>
</dbReference>
<evidence type="ECO:0000256" key="4">
    <source>
        <dbReference type="ARBA" id="ARBA00022692"/>
    </source>
</evidence>
<evidence type="ECO:0000256" key="9">
    <source>
        <dbReference type="SAM" id="Phobius"/>
    </source>
</evidence>
<dbReference type="AlphaFoldDB" id="A0AAF0ARN4"/>
<keyword evidence="4 9" id="KW-0812">Transmembrane</keyword>